<keyword evidence="7" id="KW-0503">Monooxygenase</keyword>
<evidence type="ECO:0008006" key="10">
    <source>
        <dbReference type="Google" id="ProtNLM"/>
    </source>
</evidence>
<evidence type="ECO:0000313" key="9">
    <source>
        <dbReference type="Proteomes" id="UP000308199"/>
    </source>
</evidence>
<name>A0A4S4L3Q1_9AGAM</name>
<dbReference type="PROSITE" id="PS00086">
    <property type="entry name" value="CYTOCHROME_P450"/>
    <property type="match status" value="1"/>
</dbReference>
<keyword evidence="5 6" id="KW-0408">Iron</keyword>
<comment type="cofactor">
    <cofactor evidence="1 6">
        <name>heme</name>
        <dbReference type="ChEBI" id="CHEBI:30413"/>
    </cofactor>
</comment>
<evidence type="ECO:0000256" key="2">
    <source>
        <dbReference type="ARBA" id="ARBA00010617"/>
    </source>
</evidence>
<evidence type="ECO:0000256" key="1">
    <source>
        <dbReference type="ARBA" id="ARBA00001971"/>
    </source>
</evidence>
<evidence type="ECO:0000256" key="7">
    <source>
        <dbReference type="RuleBase" id="RU000461"/>
    </source>
</evidence>
<evidence type="ECO:0000313" key="8">
    <source>
        <dbReference type="EMBL" id="THH06026.1"/>
    </source>
</evidence>
<accession>A0A4S4L3Q1</accession>
<protein>
    <recommendedName>
        <fullName evidence="10">Cytochrome P450</fullName>
    </recommendedName>
</protein>
<comment type="caution">
    <text evidence="8">The sequence shown here is derived from an EMBL/GenBank/DDBJ whole genome shotgun (WGS) entry which is preliminary data.</text>
</comment>
<dbReference type="Pfam" id="PF00067">
    <property type="entry name" value="p450"/>
    <property type="match status" value="1"/>
</dbReference>
<dbReference type="InterPro" id="IPR036396">
    <property type="entry name" value="Cyt_P450_sf"/>
</dbReference>
<evidence type="ECO:0000256" key="5">
    <source>
        <dbReference type="ARBA" id="ARBA00023004"/>
    </source>
</evidence>
<evidence type="ECO:0000256" key="4">
    <source>
        <dbReference type="ARBA" id="ARBA00023002"/>
    </source>
</evidence>
<keyword evidence="4 7" id="KW-0560">Oxidoreductase</keyword>
<dbReference type="SUPFAM" id="SSF48264">
    <property type="entry name" value="Cytochrome P450"/>
    <property type="match status" value="1"/>
</dbReference>
<organism evidence="8 9">
    <name type="scientific">Phellinidium pouzarii</name>
    <dbReference type="NCBI Taxonomy" id="167371"/>
    <lineage>
        <taxon>Eukaryota</taxon>
        <taxon>Fungi</taxon>
        <taxon>Dikarya</taxon>
        <taxon>Basidiomycota</taxon>
        <taxon>Agaricomycotina</taxon>
        <taxon>Agaricomycetes</taxon>
        <taxon>Hymenochaetales</taxon>
        <taxon>Hymenochaetaceae</taxon>
        <taxon>Phellinidium</taxon>
    </lineage>
</organism>
<comment type="similarity">
    <text evidence="2 7">Belongs to the cytochrome P450 family.</text>
</comment>
<dbReference type="InterPro" id="IPR002403">
    <property type="entry name" value="Cyt_P450_E_grp-IV"/>
</dbReference>
<gene>
    <name evidence="8" type="ORF">EW145_g4363</name>
</gene>
<evidence type="ECO:0000256" key="3">
    <source>
        <dbReference type="ARBA" id="ARBA00022723"/>
    </source>
</evidence>
<dbReference type="AlphaFoldDB" id="A0A4S4L3Q1"/>
<dbReference type="OrthoDB" id="1844152at2759"/>
<sequence length="527" mass="59007">MPPNNATILVATPVAATSLEFQANFNYLIACVAVISVSAVQYLQARKRDIAVPSIGPSGRLTSYYGAVKCLSNAREMLEEGYNKVLDVLCIRSCLVGLNSLQINGIVQITPDLVEELRRVPDDKLSFLAATNDSLATKFTLGILVANNHYHIPIVRSQLTRNVGALFDAIKDEVAHAFDDNIATVGDNWVARPGLKIVMQVVCRTSNRVFVGLPLCRDKDYIDLNINFTIDVVKAARIINLFPDFLKGVVGEALTSVPSSNRRGVKHLRPLIEDRIQQYNEHGKNWPDKPNDMLSWLMDEAPEDERRNVEALTQRILTLNFAAIHTSSMSFTHGLFHLAARQEYIQPLREEVESVIKAEGWTKVALTKMRKLDSFLKESQRYNGIGLLSMARKALVDYTLSDGTFLPSGSDVLVNAVGMHYDDSKYSNAREFDGFRFANMREEGEGEGAKHQMVSTSNEYLPFGHGRHACPGRFFAANEMKTMMAYLLLNYDVKLENDSRERPKDMIIATSVVPNPKANVMFRKRQT</sequence>
<keyword evidence="9" id="KW-1185">Reference proteome</keyword>
<dbReference type="GO" id="GO:0020037">
    <property type="term" value="F:heme binding"/>
    <property type="evidence" value="ECO:0007669"/>
    <property type="project" value="InterPro"/>
</dbReference>
<keyword evidence="6 7" id="KW-0349">Heme</keyword>
<dbReference type="GO" id="GO:0005506">
    <property type="term" value="F:iron ion binding"/>
    <property type="evidence" value="ECO:0007669"/>
    <property type="project" value="InterPro"/>
</dbReference>
<dbReference type="Proteomes" id="UP000308199">
    <property type="component" value="Unassembled WGS sequence"/>
</dbReference>
<dbReference type="GO" id="GO:0016705">
    <property type="term" value="F:oxidoreductase activity, acting on paired donors, with incorporation or reduction of molecular oxygen"/>
    <property type="evidence" value="ECO:0007669"/>
    <property type="project" value="InterPro"/>
</dbReference>
<dbReference type="InterPro" id="IPR017972">
    <property type="entry name" value="Cyt_P450_CS"/>
</dbReference>
<dbReference type="CDD" id="cd11041">
    <property type="entry name" value="CYP503A1-like"/>
    <property type="match status" value="1"/>
</dbReference>
<dbReference type="PRINTS" id="PR00465">
    <property type="entry name" value="EP450IV"/>
</dbReference>
<proteinExistence type="inferred from homology"/>
<dbReference type="Gene3D" id="1.10.630.10">
    <property type="entry name" value="Cytochrome P450"/>
    <property type="match status" value="1"/>
</dbReference>
<dbReference type="EMBL" id="SGPK01000221">
    <property type="protein sequence ID" value="THH06026.1"/>
    <property type="molecule type" value="Genomic_DNA"/>
</dbReference>
<dbReference type="PANTHER" id="PTHR46206">
    <property type="entry name" value="CYTOCHROME P450"/>
    <property type="match status" value="1"/>
</dbReference>
<feature type="binding site" description="axial binding residue" evidence="6">
    <location>
        <position position="470"/>
    </location>
    <ligand>
        <name>heme</name>
        <dbReference type="ChEBI" id="CHEBI:30413"/>
    </ligand>
    <ligandPart>
        <name>Fe</name>
        <dbReference type="ChEBI" id="CHEBI:18248"/>
    </ligandPart>
</feature>
<reference evidence="8 9" key="1">
    <citation type="submission" date="2019-02" db="EMBL/GenBank/DDBJ databases">
        <title>Genome sequencing of the rare red list fungi Phellinidium pouzarii.</title>
        <authorList>
            <person name="Buettner E."/>
            <person name="Kellner H."/>
        </authorList>
    </citation>
    <scope>NUCLEOTIDE SEQUENCE [LARGE SCALE GENOMIC DNA]</scope>
    <source>
        <strain evidence="8 9">DSM 108285</strain>
    </source>
</reference>
<dbReference type="GO" id="GO:0004497">
    <property type="term" value="F:monooxygenase activity"/>
    <property type="evidence" value="ECO:0007669"/>
    <property type="project" value="UniProtKB-KW"/>
</dbReference>
<evidence type="ECO:0000256" key="6">
    <source>
        <dbReference type="PIRSR" id="PIRSR602403-1"/>
    </source>
</evidence>
<keyword evidence="3 6" id="KW-0479">Metal-binding</keyword>
<dbReference type="InterPro" id="IPR001128">
    <property type="entry name" value="Cyt_P450"/>
</dbReference>